<feature type="binding site" evidence="13">
    <location>
        <position position="497"/>
    </location>
    <ligand>
        <name>Mg(2+)</name>
        <dbReference type="ChEBI" id="CHEBI:18420"/>
    </ligand>
</feature>
<dbReference type="GO" id="GO:0000287">
    <property type="term" value="F:magnesium ion binding"/>
    <property type="evidence" value="ECO:0007669"/>
    <property type="project" value="UniProtKB-UniRule"/>
</dbReference>
<comment type="function">
    <text evidence="14">DNA-dependent RNA polymerase catalyzes the transcription of DNA into RNA using the four ribonucleoside triphosphates as substrates.</text>
</comment>
<accession>A0A5E4LNC3</accession>
<evidence type="ECO:0000256" key="6">
    <source>
        <dbReference type="ARBA" id="ARBA00022723"/>
    </source>
</evidence>
<dbReference type="NCBIfam" id="NF006336">
    <property type="entry name" value="PRK08566.1"/>
    <property type="match status" value="1"/>
</dbReference>
<dbReference type="Gene3D" id="6.20.50.80">
    <property type="match status" value="1"/>
</dbReference>
<feature type="domain" description="RNA polymerase N-terminal" evidence="15">
    <location>
        <begin position="243"/>
        <end position="547"/>
    </location>
</feature>
<evidence type="ECO:0000256" key="3">
    <source>
        <dbReference type="ARBA" id="ARBA00022490"/>
    </source>
</evidence>
<dbReference type="Gene3D" id="4.10.860.120">
    <property type="entry name" value="RNA polymerase II, clamp domain"/>
    <property type="match status" value="2"/>
</dbReference>
<feature type="binding site" evidence="13">
    <location>
        <position position="60"/>
    </location>
    <ligand>
        <name>Zn(2+)</name>
        <dbReference type="ChEBI" id="CHEBI:29105"/>
        <label>1</label>
    </ligand>
</feature>
<evidence type="ECO:0000259" key="15">
    <source>
        <dbReference type="SMART" id="SM00663"/>
    </source>
</evidence>
<comment type="similarity">
    <text evidence="1 13 14">Belongs to the RNA polymerase beta' chain family.</text>
</comment>
<evidence type="ECO:0000256" key="13">
    <source>
        <dbReference type="HAMAP-Rule" id="MF_00863"/>
    </source>
</evidence>
<comment type="cofactor">
    <cofactor evidence="13">
        <name>Zn(2+)</name>
        <dbReference type="ChEBI" id="CHEBI:29105"/>
    </cofactor>
    <text evidence="13">Binds at least 2 Zn(2+) per subunit.</text>
</comment>
<dbReference type="InterPro" id="IPR007080">
    <property type="entry name" value="RNA_pol_Rpb1_1"/>
</dbReference>
<feature type="binding site" evidence="13">
    <location>
        <position position="495"/>
    </location>
    <ligand>
        <name>Mg(2+)</name>
        <dbReference type="ChEBI" id="CHEBI:18420"/>
    </ligand>
</feature>
<keyword evidence="7 13" id="KW-0862">Zinc</keyword>
<dbReference type="PANTHER" id="PTHR19376">
    <property type="entry name" value="DNA-DIRECTED RNA POLYMERASE"/>
    <property type="match status" value="1"/>
</dbReference>
<dbReference type="GO" id="GO:0003677">
    <property type="term" value="F:DNA binding"/>
    <property type="evidence" value="ECO:0007669"/>
    <property type="project" value="UniProtKB-UniRule"/>
</dbReference>
<comment type="subcellular location">
    <subcellularLocation>
        <location evidence="13">Cytoplasm</location>
    </subcellularLocation>
</comment>
<dbReference type="Gene3D" id="6.10.250.2940">
    <property type="match status" value="1"/>
</dbReference>
<dbReference type="EMBL" id="CABMJJ010000007">
    <property type="protein sequence ID" value="VVC03560.1"/>
    <property type="molecule type" value="Genomic_DNA"/>
</dbReference>
<dbReference type="InterPro" id="IPR045867">
    <property type="entry name" value="DNA-dir_RpoC_beta_prime"/>
</dbReference>
<keyword evidence="2 13" id="KW-0240">DNA-directed RNA polymerase</keyword>
<dbReference type="Gene3D" id="1.10.132.30">
    <property type="match status" value="1"/>
</dbReference>
<dbReference type="Pfam" id="PF05000">
    <property type="entry name" value="RNA_pol_Rpb1_4"/>
    <property type="match status" value="1"/>
</dbReference>
<feature type="binding site" evidence="13">
    <location>
        <position position="73"/>
    </location>
    <ligand>
        <name>Zn(2+)</name>
        <dbReference type="ChEBI" id="CHEBI:29105"/>
        <label>1</label>
    </ligand>
</feature>
<evidence type="ECO:0000256" key="7">
    <source>
        <dbReference type="ARBA" id="ARBA00022833"/>
    </source>
</evidence>
<evidence type="ECO:0000256" key="8">
    <source>
        <dbReference type="ARBA" id="ARBA00022842"/>
    </source>
</evidence>
<dbReference type="GO" id="GO:0005737">
    <property type="term" value="C:cytoplasm"/>
    <property type="evidence" value="ECO:0007669"/>
    <property type="project" value="UniProtKB-SubCell"/>
</dbReference>
<keyword evidence="6 13" id="KW-0479">Metal-binding</keyword>
<protein>
    <recommendedName>
        <fullName evidence="13">DNA-directed RNA polymerase subunit Rpo1N</fullName>
        <ecNumber evidence="13">2.7.7.6</ecNumber>
    </recommendedName>
    <alternativeName>
        <fullName evidence="13">DNA-directed RNA polymerase subunit A'</fullName>
    </alternativeName>
</protein>
<dbReference type="InterPro" id="IPR042102">
    <property type="entry name" value="RNA_pol_Rpb1_3_sf"/>
</dbReference>
<feature type="binding site" evidence="13">
    <location>
        <position position="100"/>
    </location>
    <ligand>
        <name>Zn(2+)</name>
        <dbReference type="ChEBI" id="CHEBI:29105"/>
        <label>2</label>
    </ligand>
</feature>
<evidence type="ECO:0000313" key="16">
    <source>
        <dbReference type="EMBL" id="VVC03560.1"/>
    </source>
</evidence>
<keyword evidence="10 13" id="KW-0804">Transcription</keyword>
<dbReference type="GO" id="GO:0008270">
    <property type="term" value="F:zinc ion binding"/>
    <property type="evidence" value="ECO:0007669"/>
    <property type="project" value="UniProtKB-UniRule"/>
</dbReference>
<dbReference type="FunFam" id="2.40.40.20:FF:000019">
    <property type="entry name" value="DNA-directed RNA polymerase II subunit RPB1"/>
    <property type="match status" value="1"/>
</dbReference>
<dbReference type="GO" id="GO:0006351">
    <property type="term" value="P:DNA-templated transcription"/>
    <property type="evidence" value="ECO:0007669"/>
    <property type="project" value="UniProtKB-UniRule"/>
</dbReference>
<gene>
    <name evidence="13 16" type="primary">rpoA1</name>
    <name evidence="13" type="synonym">rpo1N</name>
    <name evidence="16" type="ORF">LFW2832_00443</name>
</gene>
<feature type="binding site" evidence="13">
    <location>
        <position position="63"/>
    </location>
    <ligand>
        <name>Zn(2+)</name>
        <dbReference type="ChEBI" id="CHEBI:29105"/>
        <label>1</label>
    </ligand>
</feature>
<evidence type="ECO:0000256" key="5">
    <source>
        <dbReference type="ARBA" id="ARBA00022695"/>
    </source>
</evidence>
<dbReference type="SUPFAM" id="SSF64484">
    <property type="entry name" value="beta and beta-prime subunits of DNA dependent RNA-polymerase"/>
    <property type="match status" value="1"/>
</dbReference>
<evidence type="ECO:0000256" key="14">
    <source>
        <dbReference type="RuleBase" id="RU004279"/>
    </source>
</evidence>
<keyword evidence="3 13" id="KW-0963">Cytoplasm</keyword>
<dbReference type="InterPro" id="IPR038120">
    <property type="entry name" value="Rpb1_funnel_sf"/>
</dbReference>
<organism evidence="16 17">
    <name type="scientific">Candidatus Bilamarchaeum dharawalense</name>
    <dbReference type="NCBI Taxonomy" id="2885759"/>
    <lineage>
        <taxon>Archaea</taxon>
        <taxon>Candidatus Micrarchaeota</taxon>
        <taxon>Candidatus Micrarchaeia</taxon>
        <taxon>Candidatus Anstonellales</taxon>
        <taxon>Candidatus Bilamarchaeaceae</taxon>
        <taxon>Candidatus Bilamarchaeum</taxon>
    </lineage>
</organism>
<dbReference type="SMART" id="SM00663">
    <property type="entry name" value="RPOLA_N"/>
    <property type="match status" value="1"/>
</dbReference>
<evidence type="ECO:0000313" key="17">
    <source>
        <dbReference type="Proteomes" id="UP000789941"/>
    </source>
</evidence>
<dbReference type="GO" id="GO:0003899">
    <property type="term" value="F:DNA-directed RNA polymerase activity"/>
    <property type="evidence" value="ECO:0007669"/>
    <property type="project" value="UniProtKB-UniRule"/>
</dbReference>
<comment type="cofactor">
    <cofactor evidence="13">
        <name>Mg(2+)</name>
        <dbReference type="ChEBI" id="CHEBI:18420"/>
    </cofactor>
</comment>
<dbReference type="InterPro" id="IPR007081">
    <property type="entry name" value="RNA_pol_Rpb1_5"/>
</dbReference>
<evidence type="ECO:0000256" key="2">
    <source>
        <dbReference type="ARBA" id="ARBA00022478"/>
    </source>
</evidence>
<feature type="binding site" evidence="13">
    <location>
        <position position="493"/>
    </location>
    <ligand>
        <name>Mg(2+)</name>
        <dbReference type="ChEBI" id="CHEBI:18420"/>
    </ligand>
</feature>
<feature type="binding site" evidence="13">
    <location>
        <position position="70"/>
    </location>
    <ligand>
        <name>Zn(2+)</name>
        <dbReference type="ChEBI" id="CHEBI:29105"/>
        <label>1</label>
    </ligand>
</feature>
<dbReference type="InterPro" id="IPR044893">
    <property type="entry name" value="RNA_pol_Rpb1_clamp_domain"/>
</dbReference>
<dbReference type="HAMAP" id="MF_00863">
    <property type="entry name" value="RNApol_arch_Rpo1N"/>
    <property type="match status" value="1"/>
</dbReference>
<evidence type="ECO:0000256" key="4">
    <source>
        <dbReference type="ARBA" id="ARBA00022679"/>
    </source>
</evidence>
<evidence type="ECO:0000256" key="11">
    <source>
        <dbReference type="ARBA" id="ARBA00048552"/>
    </source>
</evidence>
<keyword evidence="5 13" id="KW-0548">Nucleotidyltransferase</keyword>
<dbReference type="InterPro" id="IPR000722">
    <property type="entry name" value="RNA_pol_asu"/>
</dbReference>
<dbReference type="Proteomes" id="UP000789941">
    <property type="component" value="Unassembled WGS sequence"/>
</dbReference>
<dbReference type="PANTHER" id="PTHR19376:SF32">
    <property type="entry name" value="DNA-DIRECTED RNA POLYMERASE III SUBUNIT RPC1"/>
    <property type="match status" value="1"/>
</dbReference>
<dbReference type="InterPro" id="IPR012758">
    <property type="entry name" value="RPO1N"/>
</dbReference>
<dbReference type="InterPro" id="IPR007066">
    <property type="entry name" value="RNA_pol_Rpb1_3"/>
</dbReference>
<evidence type="ECO:0000256" key="10">
    <source>
        <dbReference type="ARBA" id="ARBA00023163"/>
    </source>
</evidence>
<keyword evidence="4 13" id="KW-0808">Transferase</keyword>
<dbReference type="Gene3D" id="1.10.274.100">
    <property type="entry name" value="RNA polymerase Rpb1, domain 3"/>
    <property type="match status" value="1"/>
</dbReference>
<dbReference type="Pfam" id="PF04997">
    <property type="entry name" value="RNA_pol_Rpb1_1"/>
    <property type="match status" value="1"/>
</dbReference>
<sequence length="892" mass="100131">MVEVQKVLDKLKFSLFSPEMIRKMSAAKIVVPDTYDDDGYPIDGGLVDTRLGVVDPGLRCKTCGGTVKECPGHFGHIDIVRPVLHVEFAKHIYYVLKSTCPSCRKLLSKKAVKEIEELEKTVDKLADEEKPEVPVAKPAVPAAVAQVSDEVPSLLDVAATKITASTEAAQNVDAVTKKKKKDKGSRKCPHCSIELPEIKFMKPTTIFRDKDMMLPTDIRDWLAGINDGDLRELGFDPLYSRPEWMIITALPVPPVNVRPSITLETGERSEDDLTHKLVDVIRINQKLDANINAGAPQLIIEDLWELLQYHVTTYFDNETANIPPARHRSGRPLKTLAQRLKGKEGRFRYNLSGKRVNFSARTVVSPDPRIDLDEVGVPQLIAEELTIPMKVTEWNLPYCKELILSEGYPKALYIIRSDGRRIKVGDTPEMRKEQIENLKVGYTLERQIVDGDIALFNRQPSLHRISMMAHDIRVLPGKTFRLNPVTVSPYNADFDGDEMNLHIMQTEEAQAEARHLTKVEKQLLSPRHGHAIIKPQEDHVSGLYFLTKDETEFTKAEASSMLYLIGITELPEPDKKDKYSGKLLFSLLLPDDTNLKLTSKLGEEIVIKNGKLIKGSVESKAMEGELLEHMFVVHGPEFTKNFIDNSCRLALEALSYHGLSVSLEDYSLSKKGEEKAKEVTDKMNREIDNLIMQYRNRSLERAPGMSLRETLEGLIMEITTKTREDVGKLVEVDLGLDNPSIIMAKIGARGSLLNAIQMSALVAQQTVRNKRITRGYRRRILPYFKEGAVTGPEKGFVYSSFHRGLTPYEFLMHAMGGREALVNTAIRTARSGYMQRRLINALQDLVVFDDFTVRNADMSVVQFIYGGDGKDPMYSSTAEVGGDAKQDDVDTA</sequence>
<dbReference type="Gene3D" id="2.40.40.20">
    <property type="match status" value="1"/>
</dbReference>
<dbReference type="EC" id="2.7.7.6" evidence="13"/>
<comment type="catalytic activity">
    <reaction evidence="11 13 14">
        <text>RNA(n) + a ribonucleoside 5'-triphosphate = RNA(n+1) + diphosphate</text>
        <dbReference type="Rhea" id="RHEA:21248"/>
        <dbReference type="Rhea" id="RHEA-COMP:14527"/>
        <dbReference type="Rhea" id="RHEA-COMP:17342"/>
        <dbReference type="ChEBI" id="CHEBI:33019"/>
        <dbReference type="ChEBI" id="CHEBI:61557"/>
        <dbReference type="ChEBI" id="CHEBI:140395"/>
        <dbReference type="EC" id="2.7.7.6"/>
    </reaction>
</comment>
<keyword evidence="9 13" id="KW-0238">DNA-binding</keyword>
<comment type="caution">
    <text evidence="16">The sequence shown here is derived from an EMBL/GenBank/DDBJ whole genome shotgun (WGS) entry which is preliminary data.</text>
</comment>
<comment type="function">
    <text evidence="12 13">DNA-dependent RNA polymerase (RNAP) catalyzes the transcription of DNA into RNA using the four ribonucleoside triphosphates as substrates. Forms the clamp head domain.</text>
</comment>
<evidence type="ECO:0000256" key="1">
    <source>
        <dbReference type="ARBA" id="ARBA00006460"/>
    </source>
</evidence>
<name>A0A5E4LNC3_9ARCH</name>
<dbReference type="NCBIfam" id="TIGR02390">
    <property type="entry name" value="RNA_pol_rpoA1"/>
    <property type="match status" value="1"/>
</dbReference>
<dbReference type="AlphaFoldDB" id="A0A5E4LNC3"/>
<feature type="binding site" evidence="13">
    <location>
        <position position="188"/>
    </location>
    <ligand>
        <name>Zn(2+)</name>
        <dbReference type="ChEBI" id="CHEBI:29105"/>
        <label>2</label>
    </ligand>
</feature>
<dbReference type="Pfam" id="PF04983">
    <property type="entry name" value="RNA_pol_Rpb1_3"/>
    <property type="match status" value="1"/>
</dbReference>
<evidence type="ECO:0000256" key="12">
    <source>
        <dbReference type="ARBA" id="ARBA00053389"/>
    </source>
</evidence>
<reference evidence="16 17" key="1">
    <citation type="submission" date="2019-08" db="EMBL/GenBank/DDBJ databases">
        <authorList>
            <person name="Vazquez-Campos X."/>
        </authorList>
    </citation>
    <scope>NUCLEOTIDE SEQUENCE [LARGE SCALE GENOMIC DNA]</scope>
    <source>
        <strain evidence="16">LFW-283_2</strain>
    </source>
</reference>
<comment type="subunit">
    <text evidence="13">Part of the RNA polymerase complex.</text>
</comment>
<keyword evidence="8 13" id="KW-0460">Magnesium</keyword>
<feature type="binding site" evidence="13">
    <location>
        <position position="191"/>
    </location>
    <ligand>
        <name>Zn(2+)</name>
        <dbReference type="ChEBI" id="CHEBI:29105"/>
        <label>2</label>
    </ligand>
</feature>
<dbReference type="Pfam" id="PF00623">
    <property type="entry name" value="RNA_pol_Rpb1_2"/>
    <property type="match status" value="1"/>
</dbReference>
<dbReference type="Gene3D" id="3.30.1490.180">
    <property type="entry name" value="RNA polymerase ii"/>
    <property type="match status" value="1"/>
</dbReference>
<dbReference type="Pfam" id="PF04998">
    <property type="entry name" value="RNA_pol_Rpb1_5"/>
    <property type="match status" value="1"/>
</dbReference>
<dbReference type="InterPro" id="IPR006592">
    <property type="entry name" value="RNA_pol_N"/>
</dbReference>
<dbReference type="InterPro" id="IPR007083">
    <property type="entry name" value="RNA_pol_Rpb1_4"/>
</dbReference>
<proteinExistence type="inferred from homology"/>
<evidence type="ECO:0000256" key="9">
    <source>
        <dbReference type="ARBA" id="ARBA00023125"/>
    </source>
</evidence>
<dbReference type="GO" id="GO:0000428">
    <property type="term" value="C:DNA-directed RNA polymerase complex"/>
    <property type="evidence" value="ECO:0007669"/>
    <property type="project" value="UniProtKB-KW"/>
</dbReference>
<feature type="binding site" evidence="13">
    <location>
        <position position="103"/>
    </location>
    <ligand>
        <name>Zn(2+)</name>
        <dbReference type="ChEBI" id="CHEBI:29105"/>
        <label>2</label>
    </ligand>
</feature>